<keyword evidence="2" id="KW-1185">Reference proteome</keyword>
<evidence type="ECO:0000313" key="2">
    <source>
        <dbReference type="Proteomes" id="UP000683360"/>
    </source>
</evidence>
<dbReference type="OrthoDB" id="10339287at2759"/>
<gene>
    <name evidence="1" type="ORF">MEDL_49612</name>
</gene>
<sequence>MMTKSFTGRVNTNRRSCKTLFTGRVYERLQQTLFTGRVIKQKNTSYSKHSSLGELLQAEDHVLQQTLFTGRVITNRRSRLTANTLFSKHSSLGELLQTEEHKITSYSKHSSLGELIQTEDHVLQQTLFTGRVNTKHLLQKNITSYSKHSSLGELLQAEDHVLQQTLFTGRVNTSRRSRLTANTLHWESYYKQKIMSYSKHSSLGELLEAEEHVLQQTLFTGRVIRSRRTRLTANTLHWESYYKQMITSYSKHSSLGEFIQTEDHILQKTLFTGRVNTNRRSRLTANTLHWESYYKQKITSYSKHSSLGELLQAEDHVLQQTLFTGRVITNRRSRLTANTLHWESYYKQKITSYSKHSSLGELIQTEDHVLQQTLFTGRVITNRRSCLTANTLHWESYYKQKNTSYSKHSSLGELLQAEDHVLQQTLFTGRVYTNRRSRLTANTLHWESLYKQKITSYSKHSSLGELIQTEEHVLQQTLFTGRVYTNRRTRLTANTLHWESYYKQKNTSYSKHTSLGARVITNRRSRLTSNNLHWESYYKQKNTSYSKHSSLGELLQTEEHVLSTANTFHWESLYKQKNTSYSKHSSLGELLQTEEHVLQQTLFT</sequence>
<organism evidence="1 2">
    <name type="scientific">Mytilus edulis</name>
    <name type="common">Blue mussel</name>
    <dbReference type="NCBI Taxonomy" id="6550"/>
    <lineage>
        <taxon>Eukaryota</taxon>
        <taxon>Metazoa</taxon>
        <taxon>Spiralia</taxon>
        <taxon>Lophotrochozoa</taxon>
        <taxon>Mollusca</taxon>
        <taxon>Bivalvia</taxon>
        <taxon>Autobranchia</taxon>
        <taxon>Pteriomorphia</taxon>
        <taxon>Mytilida</taxon>
        <taxon>Mytiloidea</taxon>
        <taxon>Mytilidae</taxon>
        <taxon>Mytilinae</taxon>
        <taxon>Mytilus</taxon>
    </lineage>
</organism>
<protein>
    <submittedName>
        <fullName evidence="1">Uncharacterized protein</fullName>
    </submittedName>
</protein>
<proteinExistence type="predicted"/>
<dbReference type="EMBL" id="CAJPWZ010002377">
    <property type="protein sequence ID" value="CAG2237141.1"/>
    <property type="molecule type" value="Genomic_DNA"/>
</dbReference>
<name>A0A8S3U8G8_MYTED</name>
<evidence type="ECO:0000313" key="1">
    <source>
        <dbReference type="EMBL" id="CAG2237141.1"/>
    </source>
</evidence>
<reference evidence="1" key="1">
    <citation type="submission" date="2021-03" db="EMBL/GenBank/DDBJ databases">
        <authorList>
            <person name="Bekaert M."/>
        </authorList>
    </citation>
    <scope>NUCLEOTIDE SEQUENCE</scope>
</reference>
<dbReference type="Proteomes" id="UP000683360">
    <property type="component" value="Unassembled WGS sequence"/>
</dbReference>
<dbReference type="AlphaFoldDB" id="A0A8S3U8G8"/>
<comment type="caution">
    <text evidence="1">The sequence shown here is derived from an EMBL/GenBank/DDBJ whole genome shotgun (WGS) entry which is preliminary data.</text>
</comment>
<accession>A0A8S3U8G8</accession>